<evidence type="ECO:0000256" key="1">
    <source>
        <dbReference type="ARBA" id="ARBA00004370"/>
    </source>
</evidence>
<keyword evidence="3" id="KW-0812">Transmembrane</keyword>
<proteinExistence type="predicted"/>
<reference evidence="4 5" key="1">
    <citation type="journal article" date="2016" name="DNA Res.">
        <title>The draft genome of MD-2 pineapple using hybrid error correction of long reads.</title>
        <authorList>
            <person name="Redwan R.M."/>
            <person name="Saidin A."/>
            <person name="Kumar S.V."/>
        </authorList>
    </citation>
    <scope>NUCLEOTIDE SEQUENCE [LARGE SCALE GENOMIC DNA]</scope>
    <source>
        <strain evidence="5">cv. MD2</strain>
        <tissue evidence="4">Leaf</tissue>
    </source>
</reference>
<evidence type="ECO:0000313" key="4">
    <source>
        <dbReference type="EMBL" id="OAY69140.1"/>
    </source>
</evidence>
<dbReference type="PANTHER" id="PTHR21181">
    <property type="match status" value="1"/>
</dbReference>
<keyword evidence="3" id="KW-1133">Transmembrane helix</keyword>
<evidence type="ECO:0000256" key="3">
    <source>
        <dbReference type="SAM" id="Phobius"/>
    </source>
</evidence>
<evidence type="ECO:0000313" key="5">
    <source>
        <dbReference type="Proteomes" id="UP000092600"/>
    </source>
</evidence>
<protein>
    <submittedName>
        <fullName evidence="4">Membrane magnesium transporter</fullName>
    </submittedName>
</protein>
<dbReference type="GO" id="GO:0005886">
    <property type="term" value="C:plasma membrane"/>
    <property type="evidence" value="ECO:0007669"/>
    <property type="project" value="TreeGrafter"/>
</dbReference>
<organism evidence="4 5">
    <name type="scientific">Ananas comosus</name>
    <name type="common">Pineapple</name>
    <name type="synonym">Ananas ananas</name>
    <dbReference type="NCBI Taxonomy" id="4615"/>
    <lineage>
        <taxon>Eukaryota</taxon>
        <taxon>Viridiplantae</taxon>
        <taxon>Streptophyta</taxon>
        <taxon>Embryophyta</taxon>
        <taxon>Tracheophyta</taxon>
        <taxon>Spermatophyta</taxon>
        <taxon>Magnoliopsida</taxon>
        <taxon>Liliopsida</taxon>
        <taxon>Poales</taxon>
        <taxon>Bromeliaceae</taxon>
        <taxon>Bromelioideae</taxon>
        <taxon>Ananas</taxon>
    </lineage>
</organism>
<accession>A0A199UWY6</accession>
<gene>
    <name evidence="4" type="ORF">ACMD2_02476</name>
</gene>
<dbReference type="Proteomes" id="UP000092600">
    <property type="component" value="Unassembled WGS sequence"/>
</dbReference>
<comment type="caution">
    <text evidence="4">The sequence shown here is derived from an EMBL/GenBank/DDBJ whole genome shotgun (WGS) entry which is preliminary data.</text>
</comment>
<dbReference type="PANTHER" id="PTHR21181:SF7">
    <property type="entry name" value="ER MEMBRANE PROTEIN COMPLEX SUBUNIT 5"/>
    <property type="match status" value="1"/>
</dbReference>
<dbReference type="STRING" id="4615.A0A199UWY6"/>
<feature type="transmembrane region" description="Helical" evidence="3">
    <location>
        <begin position="45"/>
        <end position="66"/>
    </location>
</feature>
<keyword evidence="2 3" id="KW-0472">Membrane</keyword>
<dbReference type="GO" id="GO:0005769">
    <property type="term" value="C:early endosome"/>
    <property type="evidence" value="ECO:0007669"/>
    <property type="project" value="TreeGrafter"/>
</dbReference>
<dbReference type="GO" id="GO:0022890">
    <property type="term" value="F:inorganic cation transmembrane transporter activity"/>
    <property type="evidence" value="ECO:0007669"/>
    <property type="project" value="TreeGrafter"/>
</dbReference>
<dbReference type="GO" id="GO:0072546">
    <property type="term" value="C:EMC complex"/>
    <property type="evidence" value="ECO:0007669"/>
    <property type="project" value="TreeGrafter"/>
</dbReference>
<name>A0A199UWY6_ANACO</name>
<sequence length="109" mass="11844">MGFGFALGVFGGLILAHAAYATIQYRGMLKIVEEEFSGPPMNVVVELLLGLALCMWAGLAAPAKFLSILPDSDENRIVSLPTNLDFMIFNHRGRVFPSSDAELKLKSKS</sequence>
<dbReference type="AlphaFoldDB" id="A0A199UWY6"/>
<dbReference type="GO" id="GO:0005794">
    <property type="term" value="C:Golgi apparatus"/>
    <property type="evidence" value="ECO:0007669"/>
    <property type="project" value="TreeGrafter"/>
</dbReference>
<evidence type="ECO:0000256" key="2">
    <source>
        <dbReference type="ARBA" id="ARBA00023136"/>
    </source>
</evidence>
<comment type="subcellular location">
    <subcellularLocation>
        <location evidence="1">Membrane</location>
    </subcellularLocation>
</comment>
<dbReference type="EMBL" id="LSRQ01004555">
    <property type="protein sequence ID" value="OAY69140.1"/>
    <property type="molecule type" value="Genomic_DNA"/>
</dbReference>